<dbReference type="KEGG" id="ccs:CCNA_00595"/>
<dbReference type="PIRSF" id="PIRSF018266">
    <property type="entry name" value="FecR"/>
    <property type="match status" value="1"/>
</dbReference>
<reference evidence="2 3" key="1">
    <citation type="journal article" date="2010" name="J. Bacteriol.">
        <title>The genetic basis of laboratory adaptation in Caulobacter crescentus.</title>
        <authorList>
            <person name="Marks M.E."/>
            <person name="Castro-Rojas C.M."/>
            <person name="Teiling C."/>
            <person name="Du L."/>
            <person name="Kapatral V."/>
            <person name="Walunas T.L."/>
            <person name="Crosson S."/>
        </authorList>
    </citation>
    <scope>NUCLEOTIDE SEQUENCE [LARGE SCALE GENOMIC DNA]</scope>
    <source>
        <strain evidence="3">NA1000 / CB15N</strain>
    </source>
</reference>
<evidence type="ECO:0000259" key="1">
    <source>
        <dbReference type="Pfam" id="PF04773"/>
    </source>
</evidence>
<dbReference type="GeneID" id="7329994"/>
<dbReference type="PhylomeDB" id="A0A0H3C798"/>
<feature type="domain" description="FecR protein" evidence="1">
    <location>
        <begin position="121"/>
        <end position="214"/>
    </location>
</feature>
<gene>
    <name evidence="2" type="ordered locus">CCNA_00595</name>
</gene>
<proteinExistence type="predicted"/>
<dbReference type="RefSeq" id="WP_010918447.1">
    <property type="nucleotide sequence ID" value="NC_011916.1"/>
</dbReference>
<dbReference type="Pfam" id="PF04773">
    <property type="entry name" value="FecR"/>
    <property type="match status" value="1"/>
</dbReference>
<sequence length="329" mass="35682">MSRKAQGGWMVRAVTSFRTSRPERPRIAPSDLAAASSLVESWAAEEAGRVTPVAQRPDSAERETEAVWDALGALDAEDFGLSAPAPAPLWRRREVQIGGFTALAACLAAAVWLHGQGDVETFATGAGERRIVALKDGSRLELNTRSHLEVRISSRERHVRMLDGEALFMVAARPDHQPFTIDAGAARIKVTGTQFNVRKTSDQTRVDLLEGHVEVRGRDAEQTLRLGAGQAVTVSASGATLVRQPADRAAVNDWRAGRVTLTRARLDAAVAHINRYARKPLTLAEPALGDLTVDGVFEARDTGTFARAVASLHNLELREQPDRIVLSRP</sequence>
<dbReference type="AlphaFoldDB" id="A0A0H3C798"/>
<name>A0A0H3C798_CAUVN</name>
<dbReference type="EMBL" id="CP001340">
    <property type="protein sequence ID" value="ACL94060.1"/>
    <property type="molecule type" value="Genomic_DNA"/>
</dbReference>
<dbReference type="Gene3D" id="2.60.120.1440">
    <property type="match status" value="1"/>
</dbReference>
<dbReference type="PANTHER" id="PTHR30273">
    <property type="entry name" value="PERIPLASMIC SIGNAL SENSOR AND SIGMA FACTOR ACTIVATOR FECR-RELATED"/>
    <property type="match status" value="1"/>
</dbReference>
<dbReference type="InterPro" id="IPR006860">
    <property type="entry name" value="FecR"/>
</dbReference>
<protein>
    <submittedName>
        <fullName evidence="2">FecR family protein</fullName>
    </submittedName>
</protein>
<dbReference type="SMR" id="A0A0H3C798"/>
<dbReference type="PANTHER" id="PTHR30273:SF2">
    <property type="entry name" value="PROTEIN FECR"/>
    <property type="match status" value="1"/>
</dbReference>
<dbReference type="HOGENOM" id="CLU_050192_0_2_5"/>
<organism evidence="2 3">
    <name type="scientific">Caulobacter vibrioides (strain NA1000 / CB15N)</name>
    <name type="common">Caulobacter crescentus</name>
    <dbReference type="NCBI Taxonomy" id="565050"/>
    <lineage>
        <taxon>Bacteria</taxon>
        <taxon>Pseudomonadati</taxon>
        <taxon>Pseudomonadota</taxon>
        <taxon>Alphaproteobacteria</taxon>
        <taxon>Caulobacterales</taxon>
        <taxon>Caulobacteraceae</taxon>
        <taxon>Caulobacter</taxon>
    </lineage>
</organism>
<evidence type="ECO:0000313" key="2">
    <source>
        <dbReference type="EMBL" id="ACL94060.1"/>
    </source>
</evidence>
<dbReference type="GO" id="GO:0016989">
    <property type="term" value="F:sigma factor antagonist activity"/>
    <property type="evidence" value="ECO:0007669"/>
    <property type="project" value="TreeGrafter"/>
</dbReference>
<accession>A0A0H3C798</accession>
<dbReference type="PATRIC" id="fig|565050.3.peg.588"/>
<dbReference type="InterPro" id="IPR012373">
    <property type="entry name" value="Ferrdict_sens_TM"/>
</dbReference>
<keyword evidence="3" id="KW-1185">Reference proteome</keyword>
<dbReference type="RefSeq" id="YP_002515968.1">
    <property type="nucleotide sequence ID" value="NC_011916.1"/>
</dbReference>
<evidence type="ECO:0000313" key="3">
    <source>
        <dbReference type="Proteomes" id="UP000001364"/>
    </source>
</evidence>
<dbReference type="OrthoDB" id="7183534at2"/>
<dbReference type="Proteomes" id="UP000001364">
    <property type="component" value="Chromosome"/>
</dbReference>